<evidence type="ECO:0000256" key="3">
    <source>
        <dbReference type="ARBA" id="ARBA00022801"/>
    </source>
</evidence>
<accession>A0AAW9I2Y7</accession>
<dbReference type="EMBL" id="WNVC01000018">
    <property type="protein sequence ID" value="MDZ4998850.1"/>
    <property type="molecule type" value="Genomic_DNA"/>
</dbReference>
<dbReference type="EMBL" id="PJTB01000006">
    <property type="protein sequence ID" value="PWX37192.1"/>
    <property type="molecule type" value="Genomic_DNA"/>
</dbReference>
<gene>
    <name evidence="6" type="ORF">CYK91_13620</name>
    <name evidence="5" type="ORF">GNF79_06995</name>
</gene>
<protein>
    <submittedName>
        <fullName evidence="5">Caudovirus prohead protease</fullName>
    </submittedName>
</protein>
<organism evidence="5 8">
    <name type="scientific">Clostridium perfringens</name>
    <dbReference type="NCBI Taxonomy" id="1502"/>
    <lineage>
        <taxon>Bacteria</taxon>
        <taxon>Bacillati</taxon>
        <taxon>Bacillota</taxon>
        <taxon>Clostridia</taxon>
        <taxon>Eubacteriales</taxon>
        <taxon>Clostridiaceae</taxon>
        <taxon>Clostridium</taxon>
    </lineage>
</organism>
<proteinExistence type="predicted"/>
<evidence type="ECO:0000256" key="1">
    <source>
        <dbReference type="ARBA" id="ARBA00022612"/>
    </source>
</evidence>
<dbReference type="InterPro" id="IPR054613">
    <property type="entry name" value="Peptidase_S78_dom"/>
</dbReference>
<sequence>MSIERRVLDLETREIIKPLEVRSTVEGFVKIKGVFKIGTLSEKMYNQQRNCYFKEFVSIGAFVDCINKMEQGKIFPQLLINHDWKQKLEVVDFDYKEESGEFKFEYLVKKTPFIIRNMGNINAFSFGFIVDKDKWTKNINGTYTRQIESFKIIKEFSVLLDKEPCYSQASTEFKVSELRPCNEEDIIIDSENGQVENDIVSSKQKFQLEEMKKYITKKKIEDFKKLKEHDKFKKSVNTLKNKPKIEKLKAEIEQLKRSKAIRKTHN</sequence>
<dbReference type="Proteomes" id="UP000247117">
    <property type="component" value="Unassembled WGS sequence"/>
</dbReference>
<dbReference type="AlphaFoldDB" id="A0AAW9I2Y7"/>
<evidence type="ECO:0000259" key="4">
    <source>
        <dbReference type="Pfam" id="PF04586"/>
    </source>
</evidence>
<dbReference type="GO" id="GO:0008233">
    <property type="term" value="F:peptidase activity"/>
    <property type="evidence" value="ECO:0007669"/>
    <property type="project" value="UniProtKB-KW"/>
</dbReference>
<dbReference type="Pfam" id="PF04586">
    <property type="entry name" value="Peptidase_S78"/>
    <property type="match status" value="1"/>
</dbReference>
<dbReference type="GO" id="GO:0006508">
    <property type="term" value="P:proteolysis"/>
    <property type="evidence" value="ECO:0007669"/>
    <property type="project" value="UniProtKB-KW"/>
</dbReference>
<reference evidence="6 7" key="1">
    <citation type="journal article" date="2018" name="BMC Genomics">
        <title>Whole genome analysis reveals the diversity and evolutionary relationships between necrotic enteritis-causing strains of Clostridium perfringens.</title>
        <authorList>
            <person name="Lacey J.A."/>
            <person name="Allnutt T.R."/>
            <person name="Vezina B."/>
            <person name="Van T.T.H."/>
            <person name="Stent T."/>
            <person name="Han X."/>
            <person name="Rood J.I."/>
            <person name="Wade B."/>
            <person name="Keyburn A.L."/>
            <person name="Seeman T."/>
            <person name="Chen H."/>
            <person name="Haring V."/>
            <person name="Johanesen P.A."/>
            <person name="Lyras D."/>
            <person name="Moore R.J."/>
        </authorList>
    </citation>
    <scope>NUCLEOTIDE SEQUENCE [LARGE SCALE GENOMIC DNA]</scope>
    <source>
        <strain evidence="6 7">EUR-NE15</strain>
    </source>
</reference>
<dbReference type="RefSeq" id="WP_110083390.1">
    <property type="nucleotide sequence ID" value="NZ_JAALME010000121.1"/>
</dbReference>
<evidence type="ECO:0000313" key="7">
    <source>
        <dbReference type="Proteomes" id="UP000247117"/>
    </source>
</evidence>
<dbReference type="Proteomes" id="UP001291306">
    <property type="component" value="Unassembled WGS sequence"/>
</dbReference>
<evidence type="ECO:0000256" key="2">
    <source>
        <dbReference type="ARBA" id="ARBA00022670"/>
    </source>
</evidence>
<comment type="caution">
    <text evidence="5">The sequence shown here is derived from an EMBL/GenBank/DDBJ whole genome shotgun (WGS) entry which is preliminary data.</text>
</comment>
<evidence type="ECO:0000313" key="6">
    <source>
        <dbReference type="EMBL" id="PWX37192.1"/>
    </source>
</evidence>
<name>A0AAW9I2Y7_CLOPF</name>
<keyword evidence="2 5" id="KW-0645">Protease</keyword>
<reference evidence="5" key="2">
    <citation type="submission" date="2019-11" db="EMBL/GenBank/DDBJ databases">
        <title>Characterization of Clostridium perfringens isolates from swine manure treated agricultural soils.</title>
        <authorList>
            <person name="Wushke S.T."/>
        </authorList>
    </citation>
    <scope>NUCLEOTIDE SEQUENCE</scope>
    <source>
        <strain evidence="5">X26</strain>
    </source>
</reference>
<evidence type="ECO:0000313" key="5">
    <source>
        <dbReference type="EMBL" id="MDZ4998850.1"/>
    </source>
</evidence>
<keyword evidence="3" id="KW-0378">Hydrolase</keyword>
<feature type="domain" description="Prohead serine protease" evidence="4">
    <location>
        <begin position="30"/>
        <end position="179"/>
    </location>
</feature>
<keyword evidence="1" id="KW-1188">Viral release from host cell</keyword>
<evidence type="ECO:0000313" key="8">
    <source>
        <dbReference type="Proteomes" id="UP001291306"/>
    </source>
</evidence>